<keyword evidence="2" id="KW-1185">Reference proteome</keyword>
<sequence length="72" mass="7896">MPSFSSAQEALLLIHEWILESDEFGVTEEEEEYGRRGGGSGRDRVATRLVISRMHVGCLSGGRCRPTAKASD</sequence>
<organism evidence="1 2">
    <name type="scientific">Phaseolus coccineus</name>
    <name type="common">Scarlet runner bean</name>
    <name type="synonym">Phaseolus multiflorus</name>
    <dbReference type="NCBI Taxonomy" id="3886"/>
    <lineage>
        <taxon>Eukaryota</taxon>
        <taxon>Viridiplantae</taxon>
        <taxon>Streptophyta</taxon>
        <taxon>Embryophyta</taxon>
        <taxon>Tracheophyta</taxon>
        <taxon>Spermatophyta</taxon>
        <taxon>Magnoliopsida</taxon>
        <taxon>eudicotyledons</taxon>
        <taxon>Gunneridae</taxon>
        <taxon>Pentapetalae</taxon>
        <taxon>rosids</taxon>
        <taxon>fabids</taxon>
        <taxon>Fabales</taxon>
        <taxon>Fabaceae</taxon>
        <taxon>Papilionoideae</taxon>
        <taxon>50 kb inversion clade</taxon>
        <taxon>NPAAA clade</taxon>
        <taxon>indigoferoid/millettioid clade</taxon>
        <taxon>Phaseoleae</taxon>
        <taxon>Phaseolus</taxon>
    </lineage>
</organism>
<evidence type="ECO:0000313" key="1">
    <source>
        <dbReference type="EMBL" id="KAK7372119.1"/>
    </source>
</evidence>
<gene>
    <name evidence="1" type="ORF">VNO80_05488</name>
</gene>
<dbReference type="EMBL" id="JAYMYR010000003">
    <property type="protein sequence ID" value="KAK7372119.1"/>
    <property type="molecule type" value="Genomic_DNA"/>
</dbReference>
<evidence type="ECO:0000313" key="2">
    <source>
        <dbReference type="Proteomes" id="UP001374584"/>
    </source>
</evidence>
<reference evidence="1 2" key="1">
    <citation type="submission" date="2024-01" db="EMBL/GenBank/DDBJ databases">
        <title>The genomes of 5 underutilized Papilionoideae crops provide insights into root nodulation and disease resistanc.</title>
        <authorList>
            <person name="Jiang F."/>
        </authorList>
    </citation>
    <scope>NUCLEOTIDE SEQUENCE [LARGE SCALE GENOMIC DNA]</scope>
    <source>
        <strain evidence="1">JINMINGXINNONG_FW02</strain>
        <tissue evidence="1">Leaves</tissue>
    </source>
</reference>
<proteinExistence type="predicted"/>
<name>A0AAN9NF56_PHACN</name>
<comment type="caution">
    <text evidence="1">The sequence shown here is derived from an EMBL/GenBank/DDBJ whole genome shotgun (WGS) entry which is preliminary data.</text>
</comment>
<dbReference type="Proteomes" id="UP001374584">
    <property type="component" value="Unassembled WGS sequence"/>
</dbReference>
<protein>
    <submittedName>
        <fullName evidence="1">Uncharacterized protein</fullName>
    </submittedName>
</protein>
<accession>A0AAN9NF56</accession>
<dbReference type="AlphaFoldDB" id="A0AAN9NF56"/>